<evidence type="ECO:0000256" key="1">
    <source>
        <dbReference type="SAM" id="SignalP"/>
    </source>
</evidence>
<dbReference type="RefSeq" id="WP_258424878.1">
    <property type="nucleotide sequence ID" value="NZ_JANSUY010000022.1"/>
</dbReference>
<sequence length="190" mass="20484">MKRTILVLFLLTGGLYNYVAAQNTTPLRFLIEGGLALGGDDVATVNFTNGNSQRVNAGQGISLGVGAEYAIPSLESIRLRSSVGIKYVTTAADNAHIRLTRIPINVSGNYVFNDTWRLGLGMSFHTNIKFNAGGIGDNFTLGNASGPFIEFAYKWVGLTYTIMNYEGMLGETYNANSIGITFSGVLPKRN</sequence>
<evidence type="ECO:0000313" key="2">
    <source>
        <dbReference type="EMBL" id="MCR9017034.1"/>
    </source>
</evidence>
<feature type="chain" id="PRO_5040729374" description="Outer membrane protein beta-barrel domain-containing protein" evidence="1">
    <location>
        <begin position="22"/>
        <end position="190"/>
    </location>
</feature>
<keyword evidence="3" id="KW-1185">Reference proteome</keyword>
<dbReference type="Proteomes" id="UP001142175">
    <property type="component" value="Unassembled WGS sequence"/>
</dbReference>
<gene>
    <name evidence="2" type="ORF">NU887_18515</name>
</gene>
<dbReference type="EMBL" id="JANSUY010000022">
    <property type="protein sequence ID" value="MCR9017034.1"/>
    <property type="molecule type" value="Genomic_DNA"/>
</dbReference>
<organism evidence="2 3">
    <name type="scientific">Aquiflexum gelatinilyticum</name>
    <dbReference type="NCBI Taxonomy" id="2961943"/>
    <lineage>
        <taxon>Bacteria</taxon>
        <taxon>Pseudomonadati</taxon>
        <taxon>Bacteroidota</taxon>
        <taxon>Cytophagia</taxon>
        <taxon>Cytophagales</taxon>
        <taxon>Cyclobacteriaceae</taxon>
        <taxon>Aquiflexum</taxon>
    </lineage>
</organism>
<proteinExistence type="predicted"/>
<protein>
    <recommendedName>
        <fullName evidence="4">Outer membrane protein beta-barrel domain-containing protein</fullName>
    </recommendedName>
</protein>
<accession>A0A9X2P634</accession>
<name>A0A9X2P634_9BACT</name>
<keyword evidence="1" id="KW-0732">Signal</keyword>
<reference evidence="2" key="1">
    <citation type="submission" date="2022-08" db="EMBL/GenBank/DDBJ databases">
        <authorList>
            <person name="Zhang D."/>
        </authorList>
    </citation>
    <scope>NUCLEOTIDE SEQUENCE</scope>
    <source>
        <strain evidence="2">XJ19-11</strain>
    </source>
</reference>
<evidence type="ECO:0000313" key="3">
    <source>
        <dbReference type="Proteomes" id="UP001142175"/>
    </source>
</evidence>
<comment type="caution">
    <text evidence="2">The sequence shown here is derived from an EMBL/GenBank/DDBJ whole genome shotgun (WGS) entry which is preliminary data.</text>
</comment>
<evidence type="ECO:0008006" key="4">
    <source>
        <dbReference type="Google" id="ProtNLM"/>
    </source>
</evidence>
<feature type="signal peptide" evidence="1">
    <location>
        <begin position="1"/>
        <end position="21"/>
    </location>
</feature>
<dbReference type="AlphaFoldDB" id="A0A9X2P634"/>